<feature type="domain" description="DUF6469" evidence="8">
    <location>
        <begin position="105"/>
        <end position="200"/>
    </location>
</feature>
<evidence type="ECO:0000259" key="7">
    <source>
        <dbReference type="Pfam" id="PF13087"/>
    </source>
</evidence>
<keyword evidence="2 9" id="KW-0378">Hydrolase</keyword>
<dbReference type="InterPro" id="IPR041679">
    <property type="entry name" value="DNA2/NAM7-like_C"/>
</dbReference>
<comment type="caution">
    <text evidence="9">The sequence shown here is derived from an EMBL/GenBank/DDBJ whole genome shotgun (WGS) entry which is preliminary data.</text>
</comment>
<protein>
    <submittedName>
        <fullName evidence="9">P-loop containing nucleoside triphosphate hydrolase superfamily protein</fullName>
    </submittedName>
</protein>
<evidence type="ECO:0000256" key="4">
    <source>
        <dbReference type="ARBA" id="ARBA00022840"/>
    </source>
</evidence>
<keyword evidence="4" id="KW-0067">ATP-binding</keyword>
<evidence type="ECO:0000313" key="9">
    <source>
        <dbReference type="EMBL" id="KAL2528127.1"/>
    </source>
</evidence>
<dbReference type="FunFam" id="3.40.50.300:FF:000326">
    <property type="entry name" value="P-loop containing nucleoside triphosphate hydrolase"/>
    <property type="match status" value="1"/>
</dbReference>
<proteinExistence type="predicted"/>
<dbReference type="InterPro" id="IPR047187">
    <property type="entry name" value="SF1_C_Upf1"/>
</dbReference>
<dbReference type="Pfam" id="PF13086">
    <property type="entry name" value="AAA_11"/>
    <property type="match status" value="1"/>
</dbReference>
<dbReference type="GO" id="GO:0016787">
    <property type="term" value="F:hydrolase activity"/>
    <property type="evidence" value="ECO:0007669"/>
    <property type="project" value="UniProtKB-KW"/>
</dbReference>
<keyword evidence="3" id="KW-0347">Helicase</keyword>
<dbReference type="Gene3D" id="3.40.50.300">
    <property type="entry name" value="P-loop containing nucleotide triphosphate hydrolases"/>
    <property type="match status" value="2"/>
</dbReference>
<evidence type="ECO:0000313" key="10">
    <source>
        <dbReference type="Proteomes" id="UP001604277"/>
    </source>
</evidence>
<evidence type="ECO:0000256" key="1">
    <source>
        <dbReference type="ARBA" id="ARBA00022741"/>
    </source>
</evidence>
<evidence type="ECO:0000256" key="2">
    <source>
        <dbReference type="ARBA" id="ARBA00022801"/>
    </source>
</evidence>
<dbReference type="GO" id="GO:0005524">
    <property type="term" value="F:ATP binding"/>
    <property type="evidence" value="ECO:0007669"/>
    <property type="project" value="UniProtKB-KW"/>
</dbReference>
<accession>A0ABD1UT47</accession>
<dbReference type="GO" id="GO:0005694">
    <property type="term" value="C:chromosome"/>
    <property type="evidence" value="ECO:0007669"/>
    <property type="project" value="UniProtKB-ARBA"/>
</dbReference>
<dbReference type="Proteomes" id="UP001604277">
    <property type="component" value="Unassembled WGS sequence"/>
</dbReference>
<gene>
    <name evidence="9" type="ORF">Fot_20728</name>
</gene>
<evidence type="ECO:0000259" key="8">
    <source>
        <dbReference type="Pfam" id="PF20073"/>
    </source>
</evidence>
<dbReference type="InterPro" id="IPR041677">
    <property type="entry name" value="DNA2/NAM7_AAA_11"/>
</dbReference>
<evidence type="ECO:0000256" key="3">
    <source>
        <dbReference type="ARBA" id="ARBA00022806"/>
    </source>
</evidence>
<evidence type="ECO:0000256" key="5">
    <source>
        <dbReference type="SAM" id="MobiDB-lite"/>
    </source>
</evidence>
<feature type="region of interest" description="Disordered" evidence="5">
    <location>
        <begin position="990"/>
        <end position="1011"/>
    </location>
</feature>
<dbReference type="PANTHER" id="PTHR10887:SF522">
    <property type="entry name" value="P-LOOP CONTAINING NUCLEOSIDE TRIPHOSPHATE HYDROLASES SUPERFAMILY PROTEIN"/>
    <property type="match status" value="1"/>
</dbReference>
<dbReference type="Pfam" id="PF13087">
    <property type="entry name" value="AAA_12"/>
    <property type="match status" value="1"/>
</dbReference>
<feature type="domain" description="DNA2/NAM7 helicase-like C-terminal" evidence="7">
    <location>
        <begin position="573"/>
        <end position="770"/>
    </location>
</feature>
<dbReference type="EMBL" id="JBFOLJ010000006">
    <property type="protein sequence ID" value="KAL2528127.1"/>
    <property type="molecule type" value="Genomic_DNA"/>
</dbReference>
<feature type="compositionally biased region" description="Basic residues" evidence="5">
    <location>
        <begin position="998"/>
        <end position="1011"/>
    </location>
</feature>
<name>A0ABD1UT47_9LAMI</name>
<evidence type="ECO:0000259" key="6">
    <source>
        <dbReference type="Pfam" id="PF13086"/>
    </source>
</evidence>
<keyword evidence="10" id="KW-1185">Reference proteome</keyword>
<dbReference type="CDD" id="cd18808">
    <property type="entry name" value="SF1_C_Upf1"/>
    <property type="match status" value="1"/>
</dbReference>
<dbReference type="PANTHER" id="PTHR10887">
    <property type="entry name" value="DNA2/NAM7 HELICASE FAMILY"/>
    <property type="match status" value="1"/>
</dbReference>
<sequence length="1011" mass="114203">MMGTVDKKKKEVKGQGLIDLVFSWSLADVMNNVLYKNKVEQIPKTFSSAEHYFRSFIDPLVEETHADLRSKFTTLYYAPVCEIFDVRQHKDFRLPNNFIYNITLRRLSDSEKDEAYEPEVGDLIAFTDVKPKRIDDLNRPKRPYTIAVVQGMKGEGSFKIPVISSKPIVFEKEDGGKRDKLFAVHLTNLTTNIRIWQALHPNLTGDNMKIINSVVKFDPTVEEKCTLCSAEQNMSSHVSSLRESIGTFGMDGSQEAAILNCIITRECHHRNDVKLIWGPPGTGKTKTISSLLFALLRKKGSRTLTCAPTNVAVIGVVKKLLSLLSGKLLYDTYGLGDVVLFGNGERMKIDDHEDLCDVFLDYRVSVLYRCFAPFSGWSSSIVRLIGLLEDPEAEMSIVLCTEGLYTHLPTSFLKLEVVKNMVRVLDLLQTLKTSIHNVHVSNEDLRQALIGKGVTGRTMKSKLCKTRVECLEVLKFLRDEFSVPQFTEYYQIKEFCLQSACLIFCTASSSAKLQSGDMTPFELLIIDEAAQLKECESTIPLQLPGLRHAILVGDEKQLPAMVQSKICENADFGRSLFERLVILGHRKQLLGVQYRMLPSISLFPNKEFYCKQIKDGSNVREKAYGRRFLKGNIFGSYSFIDVTSGKEQFDDRHSRKNMVEVSVIAEIVSKLYKESLASKQKVRVGCLSPYNAQVFAIQQKLGKTYSTDANQEFSVNVRSVDGFQGGEEDVIIISTVRCNGNGSVGFLSNCQRTNVALTRARYCLWILGNSATLLNSGSVWKKLVLDSKNRGCFYNAFEDKNMGQAITSALIELGQLNLLFDMNSPLFQKAKWKVCFSDEFTKSMSKIPDTDICKEVLSLLEKLSTGWRLLHKHEILGNLDGPSSQFLELYDVKEPFKLIWSIDILRENSNEIQVIKIWDILPSSQIFTLVEKLDSIFGNCKVNYMNRCMCKCTEGNTILPMTWPVNTNALSSNDPMHKLASQLAGVSLQDEPGTSKKQYWKRREVHKKGKK</sequence>
<dbReference type="Pfam" id="PF20073">
    <property type="entry name" value="DUF6469"/>
    <property type="match status" value="1"/>
</dbReference>
<feature type="domain" description="DNA2/NAM7 helicase helicase" evidence="6">
    <location>
        <begin position="251"/>
        <end position="565"/>
    </location>
</feature>
<keyword evidence="1" id="KW-0547">Nucleotide-binding</keyword>
<dbReference type="InterPro" id="IPR045529">
    <property type="entry name" value="DUF6469"/>
</dbReference>
<dbReference type="InterPro" id="IPR027417">
    <property type="entry name" value="P-loop_NTPase"/>
</dbReference>
<reference evidence="10" key="1">
    <citation type="submission" date="2024-07" db="EMBL/GenBank/DDBJ databases">
        <title>Two chromosome-level genome assemblies of Korean endemic species Abeliophyllum distichum and Forsythia ovata (Oleaceae).</title>
        <authorList>
            <person name="Jang H."/>
        </authorList>
    </citation>
    <scope>NUCLEOTIDE SEQUENCE [LARGE SCALE GENOMIC DNA]</scope>
</reference>
<dbReference type="SUPFAM" id="SSF52540">
    <property type="entry name" value="P-loop containing nucleoside triphosphate hydrolases"/>
    <property type="match status" value="1"/>
</dbReference>
<dbReference type="AlphaFoldDB" id="A0ABD1UT47"/>
<organism evidence="9 10">
    <name type="scientific">Forsythia ovata</name>
    <dbReference type="NCBI Taxonomy" id="205694"/>
    <lineage>
        <taxon>Eukaryota</taxon>
        <taxon>Viridiplantae</taxon>
        <taxon>Streptophyta</taxon>
        <taxon>Embryophyta</taxon>
        <taxon>Tracheophyta</taxon>
        <taxon>Spermatophyta</taxon>
        <taxon>Magnoliopsida</taxon>
        <taxon>eudicotyledons</taxon>
        <taxon>Gunneridae</taxon>
        <taxon>Pentapetalae</taxon>
        <taxon>asterids</taxon>
        <taxon>lamiids</taxon>
        <taxon>Lamiales</taxon>
        <taxon>Oleaceae</taxon>
        <taxon>Forsythieae</taxon>
        <taxon>Forsythia</taxon>
    </lineage>
</organism>
<dbReference type="GO" id="GO:0004386">
    <property type="term" value="F:helicase activity"/>
    <property type="evidence" value="ECO:0007669"/>
    <property type="project" value="UniProtKB-KW"/>
</dbReference>
<dbReference type="InterPro" id="IPR045055">
    <property type="entry name" value="DNA2/NAM7-like"/>
</dbReference>